<sequence length="307" mass="34076">MASMMPRDPYAYDVCGPKKITTPGVTEILFSSWKDVDHKRKVLACFVQAVYLLELDRQGNRTPQTALAPKWLEPSNYKLSQTLIDERDGSIFGAVLEWAGYSVLRPSGAPKAILALRGTLMYSTTVRRDFTDDLRLFVRENLEGSVRFNSALKALKSSVDRFGYWNVCIAGHSLGAGFAIQVGKALAKEKVFIETHLFNLPSVSLGGVWNRIKSIFGDNQTDGKFCAAVMKWGLHFYVNKSDFLCTQADTEVIQNGPSGNSLAAKLFVNSKTVSDAHGIGQWWEDDLMLMALPNSKLIDTHLKSLKS</sequence>
<keyword evidence="2" id="KW-1185">Reference proteome</keyword>
<dbReference type="AlphaFoldDB" id="A0AAD4XDM2"/>
<gene>
    <name evidence="1" type="ORF">MKW98_026486</name>
</gene>
<name>A0AAD4XDM2_9MAGN</name>
<proteinExistence type="predicted"/>
<reference evidence="1" key="1">
    <citation type="submission" date="2022-04" db="EMBL/GenBank/DDBJ databases">
        <title>A functionally conserved STORR gene fusion in Papaver species that diverged 16.8 million years ago.</title>
        <authorList>
            <person name="Catania T."/>
        </authorList>
    </citation>
    <scope>NUCLEOTIDE SEQUENCE</scope>
    <source>
        <strain evidence="1">S-188037</strain>
    </source>
</reference>
<dbReference type="SUPFAM" id="SSF53474">
    <property type="entry name" value="alpha/beta-Hydrolases"/>
    <property type="match status" value="1"/>
</dbReference>
<dbReference type="PANTHER" id="PTHR31479">
    <property type="entry name" value="ALPHA/BETA-HYDROLASES SUPERFAMILY PROTEIN"/>
    <property type="match status" value="1"/>
</dbReference>
<dbReference type="InterPro" id="IPR029058">
    <property type="entry name" value="AB_hydrolase_fold"/>
</dbReference>
<organism evidence="1 2">
    <name type="scientific">Papaver atlanticum</name>
    <dbReference type="NCBI Taxonomy" id="357466"/>
    <lineage>
        <taxon>Eukaryota</taxon>
        <taxon>Viridiplantae</taxon>
        <taxon>Streptophyta</taxon>
        <taxon>Embryophyta</taxon>
        <taxon>Tracheophyta</taxon>
        <taxon>Spermatophyta</taxon>
        <taxon>Magnoliopsida</taxon>
        <taxon>Ranunculales</taxon>
        <taxon>Papaveraceae</taxon>
        <taxon>Papaveroideae</taxon>
        <taxon>Papaver</taxon>
    </lineage>
</organism>
<dbReference type="Proteomes" id="UP001202328">
    <property type="component" value="Unassembled WGS sequence"/>
</dbReference>
<dbReference type="EMBL" id="JAJJMB010011671">
    <property type="protein sequence ID" value="KAI3900919.1"/>
    <property type="molecule type" value="Genomic_DNA"/>
</dbReference>
<accession>A0AAD4XDM2</accession>
<dbReference type="PANTHER" id="PTHR31479:SF3">
    <property type="entry name" value="ALPHA_BETA-HYDROLASES SUPERFAMILY PROTEIN"/>
    <property type="match status" value="1"/>
</dbReference>
<evidence type="ECO:0000313" key="1">
    <source>
        <dbReference type="EMBL" id="KAI3900919.1"/>
    </source>
</evidence>
<evidence type="ECO:0000313" key="2">
    <source>
        <dbReference type="Proteomes" id="UP001202328"/>
    </source>
</evidence>
<protein>
    <submittedName>
        <fullName evidence="1">Uncharacterized protein</fullName>
    </submittedName>
</protein>
<comment type="caution">
    <text evidence="1">The sequence shown here is derived from an EMBL/GenBank/DDBJ whole genome shotgun (WGS) entry which is preliminary data.</text>
</comment>